<name>A0A1G6TQA8_9PROT</name>
<dbReference type="InterPro" id="IPR032710">
    <property type="entry name" value="NTF2-like_dom_sf"/>
</dbReference>
<dbReference type="Proteomes" id="UP000183685">
    <property type="component" value="Unassembled WGS sequence"/>
</dbReference>
<evidence type="ECO:0000313" key="3">
    <source>
        <dbReference type="EMBL" id="SDD31240.1"/>
    </source>
</evidence>
<reference evidence="3 4" key="1">
    <citation type="submission" date="2016-10" db="EMBL/GenBank/DDBJ databases">
        <authorList>
            <person name="de Groot N.N."/>
        </authorList>
    </citation>
    <scope>NUCLEOTIDE SEQUENCE [LARGE SCALE GENOMIC DNA]</scope>
    <source>
        <strain evidence="3 4">CGMCC 1.9109</strain>
    </source>
</reference>
<accession>A0A1G6TQA8</accession>
<organism evidence="3 4">
    <name type="scientific">Kordiimonas lacus</name>
    <dbReference type="NCBI Taxonomy" id="637679"/>
    <lineage>
        <taxon>Bacteria</taxon>
        <taxon>Pseudomonadati</taxon>
        <taxon>Pseudomonadota</taxon>
        <taxon>Alphaproteobacteria</taxon>
        <taxon>Kordiimonadales</taxon>
        <taxon>Kordiimonadaceae</taxon>
        <taxon>Kordiimonas</taxon>
    </lineage>
</organism>
<keyword evidence="1" id="KW-0732">Signal</keyword>
<feature type="domain" description="SnoaL-like" evidence="2">
    <location>
        <begin position="41"/>
        <end position="136"/>
    </location>
</feature>
<protein>
    <recommendedName>
        <fullName evidence="2">SnoaL-like domain-containing protein</fullName>
    </recommendedName>
</protein>
<dbReference type="InterPro" id="IPR037401">
    <property type="entry name" value="SnoaL-like"/>
</dbReference>
<sequence>MKNLLITTLAILAIAIGTELRAASDTLAPVTVEEAAAAEVVQRQLDAYNSGDIDAFVATYHPDVVLQWKGRDPFATNLDDVRRIYGALFEKKPDLYAVILSRSVDGNTVIDRERLVGSTREAIARYEVRDGKIARVFFERIEAPTGEQTPKN</sequence>
<feature type="signal peptide" evidence="1">
    <location>
        <begin position="1"/>
        <end position="22"/>
    </location>
</feature>
<gene>
    <name evidence="3" type="ORF">SAMN04488071_0316</name>
</gene>
<evidence type="ECO:0000256" key="1">
    <source>
        <dbReference type="SAM" id="SignalP"/>
    </source>
</evidence>
<proteinExistence type="predicted"/>
<dbReference type="STRING" id="637679.GCA_001550055_00574"/>
<keyword evidence="4" id="KW-1185">Reference proteome</keyword>
<dbReference type="EMBL" id="FNAK01000001">
    <property type="protein sequence ID" value="SDD31240.1"/>
    <property type="molecule type" value="Genomic_DNA"/>
</dbReference>
<dbReference type="AlphaFoldDB" id="A0A1G6TQA8"/>
<dbReference type="RefSeq" id="WP_068308674.1">
    <property type="nucleotide sequence ID" value="NZ_FNAK01000001.1"/>
</dbReference>
<dbReference type="OrthoDB" id="9799296at2"/>
<evidence type="ECO:0000259" key="2">
    <source>
        <dbReference type="Pfam" id="PF12680"/>
    </source>
</evidence>
<dbReference type="Pfam" id="PF12680">
    <property type="entry name" value="SnoaL_2"/>
    <property type="match status" value="1"/>
</dbReference>
<dbReference type="SUPFAM" id="SSF54427">
    <property type="entry name" value="NTF2-like"/>
    <property type="match status" value="1"/>
</dbReference>
<feature type="chain" id="PRO_5010339599" description="SnoaL-like domain-containing protein" evidence="1">
    <location>
        <begin position="23"/>
        <end position="152"/>
    </location>
</feature>
<evidence type="ECO:0000313" key="4">
    <source>
        <dbReference type="Proteomes" id="UP000183685"/>
    </source>
</evidence>
<dbReference type="Gene3D" id="3.10.450.50">
    <property type="match status" value="1"/>
</dbReference>